<evidence type="ECO:0000313" key="10">
    <source>
        <dbReference type="Proteomes" id="UP000274756"/>
    </source>
</evidence>
<comment type="catalytic activity">
    <reaction evidence="3">
        <text>[protein]-peptidylproline (omega=180) = [protein]-peptidylproline (omega=0)</text>
        <dbReference type="Rhea" id="RHEA:16237"/>
        <dbReference type="Rhea" id="RHEA-COMP:10747"/>
        <dbReference type="Rhea" id="RHEA-COMP:10748"/>
        <dbReference type="ChEBI" id="CHEBI:83833"/>
        <dbReference type="ChEBI" id="CHEBI:83834"/>
        <dbReference type="EC" id="5.2.1.8"/>
    </reaction>
</comment>
<dbReference type="SMART" id="SM00028">
    <property type="entry name" value="TPR"/>
    <property type="match status" value="2"/>
</dbReference>
<reference evidence="11" key="1">
    <citation type="submission" date="2017-02" db="UniProtKB">
        <authorList>
            <consortium name="WormBaseParasite"/>
        </authorList>
    </citation>
    <scope>IDENTIFICATION</scope>
</reference>
<dbReference type="Gene3D" id="3.10.50.40">
    <property type="match status" value="1"/>
</dbReference>
<dbReference type="AlphaFoldDB" id="A0A0N4UQ99"/>
<dbReference type="Proteomes" id="UP000274756">
    <property type="component" value="Unassembled WGS sequence"/>
</dbReference>
<dbReference type="GO" id="GO:0044183">
    <property type="term" value="F:protein folding chaperone"/>
    <property type="evidence" value="ECO:0007669"/>
    <property type="project" value="TreeGrafter"/>
</dbReference>
<dbReference type="InterPro" id="IPR001179">
    <property type="entry name" value="PPIase_FKBP_dom"/>
</dbReference>
<dbReference type="WBParaSite" id="DME_0001017501-mRNA-1">
    <property type="protein sequence ID" value="DME_0001017501-mRNA-1"/>
    <property type="gene ID" value="DME_0001017501"/>
</dbReference>
<feature type="region of interest" description="Disordered" evidence="5">
    <location>
        <begin position="22"/>
        <end position="45"/>
    </location>
</feature>
<dbReference type="InterPro" id="IPR011990">
    <property type="entry name" value="TPR-like_helical_dom_sf"/>
</dbReference>
<evidence type="ECO:0000256" key="6">
    <source>
        <dbReference type="SAM" id="Phobius"/>
    </source>
</evidence>
<dbReference type="GO" id="GO:0016020">
    <property type="term" value="C:membrane"/>
    <property type="evidence" value="ECO:0007669"/>
    <property type="project" value="TreeGrafter"/>
</dbReference>
<evidence type="ECO:0000256" key="5">
    <source>
        <dbReference type="SAM" id="MobiDB-lite"/>
    </source>
</evidence>
<keyword evidence="6" id="KW-0472">Membrane</keyword>
<evidence type="ECO:0000256" key="4">
    <source>
        <dbReference type="PROSITE-ProRule" id="PRU00339"/>
    </source>
</evidence>
<dbReference type="PROSITE" id="PS50005">
    <property type="entry name" value="TPR"/>
    <property type="match status" value="1"/>
</dbReference>
<gene>
    <name evidence="8" type="ORF">DME_LOCUS3685</name>
</gene>
<evidence type="ECO:0000313" key="8">
    <source>
        <dbReference type="EMBL" id="VDN53712.1"/>
    </source>
</evidence>
<evidence type="ECO:0000256" key="3">
    <source>
        <dbReference type="PROSITE-ProRule" id="PRU00277"/>
    </source>
</evidence>
<dbReference type="Gene3D" id="1.25.40.10">
    <property type="entry name" value="Tetratricopeptide repeat domain"/>
    <property type="match status" value="1"/>
</dbReference>
<accession>A0A0N4UQ99</accession>
<dbReference type="PANTHER" id="PTHR46512:SF1">
    <property type="entry name" value="PEPTIDYLPROLYL ISOMERASE"/>
    <property type="match status" value="1"/>
</dbReference>
<evidence type="ECO:0000256" key="2">
    <source>
        <dbReference type="ARBA" id="ARBA00022803"/>
    </source>
</evidence>
<dbReference type="Proteomes" id="UP000038040">
    <property type="component" value="Unplaced"/>
</dbReference>
<keyword evidence="3" id="KW-0413">Isomerase</keyword>
<dbReference type="SUPFAM" id="SSF54534">
    <property type="entry name" value="FKBP-like"/>
    <property type="match status" value="1"/>
</dbReference>
<dbReference type="GO" id="GO:0003755">
    <property type="term" value="F:peptidyl-prolyl cis-trans isomerase activity"/>
    <property type="evidence" value="ECO:0007669"/>
    <property type="project" value="UniProtKB-KW"/>
</dbReference>
<evidence type="ECO:0000256" key="1">
    <source>
        <dbReference type="ARBA" id="ARBA00022737"/>
    </source>
</evidence>
<feature type="repeat" description="TPR" evidence="4">
    <location>
        <begin position="312"/>
        <end position="345"/>
    </location>
</feature>
<dbReference type="InterPro" id="IPR050754">
    <property type="entry name" value="FKBP4/5/8-like"/>
</dbReference>
<dbReference type="PROSITE" id="PS50059">
    <property type="entry name" value="FKBP_PPIASE"/>
    <property type="match status" value="1"/>
</dbReference>
<proteinExistence type="predicted"/>
<dbReference type="EC" id="5.2.1.8" evidence="3"/>
<feature type="domain" description="PPIase FKBP-type" evidence="7">
    <location>
        <begin position="141"/>
        <end position="202"/>
    </location>
</feature>
<keyword evidence="6" id="KW-0812">Transmembrane</keyword>
<dbReference type="InterPro" id="IPR046357">
    <property type="entry name" value="PPIase_dom_sf"/>
</dbReference>
<dbReference type="PANTHER" id="PTHR46512">
    <property type="entry name" value="PEPTIDYLPROLYL ISOMERASE"/>
    <property type="match status" value="1"/>
</dbReference>
<protein>
    <recommendedName>
        <fullName evidence="3">peptidylprolyl isomerase</fullName>
        <ecNumber evidence="3">5.2.1.8</ecNumber>
    </recommendedName>
</protein>
<sequence length="419" mass="47909">MIGTQSVVAFSKNLKFPVLQPHNHRRAVSSEEPSLDGSMDEEQGALSDSDLARIARTQTLATQAKGPSSDALESECRAEQSYLDVFDNSSLSDEWIDVVGTGQLLCKVESKGNGPKPRNGQRVKIRVTDQKLGIDSVEVQTFVLGFSMVIDAWELVIQLMHEGEIDYLKTDHRFAYGSIGEPSRGIPPYQSMEYILELIEIIDLPIFSQTPRDDLILFLSELKERGNYYYGRREFDKAVYVYKRGTDLINIPEDDDILCGLMSVLYSNLAVCYAKVTFPFLLDTFFIASMLCDWDMTLDASNKALQLNPENTKALFRKANAFANLNLIEEAITTLRSAINIDPEDQFIRKELNRLKVRFRLYQEQERSLCKRMISGRCLENETKFRAHGTRLRYVLLTIFFIFFGLFIHFLLVSVFFTR</sequence>
<evidence type="ECO:0000313" key="11">
    <source>
        <dbReference type="WBParaSite" id="DME_0001017501-mRNA-1"/>
    </source>
</evidence>
<name>A0A0N4UQ99_DRAME</name>
<reference evidence="8 10" key="2">
    <citation type="submission" date="2018-11" db="EMBL/GenBank/DDBJ databases">
        <authorList>
            <consortium name="Pathogen Informatics"/>
        </authorList>
    </citation>
    <scope>NUCLEOTIDE SEQUENCE [LARGE SCALE GENOMIC DNA]</scope>
</reference>
<dbReference type="OrthoDB" id="532682at2759"/>
<organism evidence="9 11">
    <name type="scientific">Dracunculus medinensis</name>
    <name type="common">Guinea worm</name>
    <dbReference type="NCBI Taxonomy" id="318479"/>
    <lineage>
        <taxon>Eukaryota</taxon>
        <taxon>Metazoa</taxon>
        <taxon>Ecdysozoa</taxon>
        <taxon>Nematoda</taxon>
        <taxon>Chromadorea</taxon>
        <taxon>Rhabditida</taxon>
        <taxon>Spirurina</taxon>
        <taxon>Dracunculoidea</taxon>
        <taxon>Dracunculidae</taxon>
        <taxon>Dracunculus</taxon>
    </lineage>
</organism>
<feature type="transmembrane region" description="Helical" evidence="6">
    <location>
        <begin position="394"/>
        <end position="417"/>
    </location>
</feature>
<keyword evidence="2 4" id="KW-0802">TPR repeat</keyword>
<dbReference type="GO" id="GO:0005740">
    <property type="term" value="C:mitochondrial envelope"/>
    <property type="evidence" value="ECO:0007669"/>
    <property type="project" value="TreeGrafter"/>
</dbReference>
<keyword evidence="10" id="KW-1185">Reference proteome</keyword>
<dbReference type="InterPro" id="IPR019734">
    <property type="entry name" value="TPR_rpt"/>
</dbReference>
<dbReference type="EMBL" id="UYYG01000168">
    <property type="protein sequence ID" value="VDN53712.1"/>
    <property type="molecule type" value="Genomic_DNA"/>
</dbReference>
<dbReference type="GO" id="GO:0005829">
    <property type="term" value="C:cytosol"/>
    <property type="evidence" value="ECO:0007669"/>
    <property type="project" value="TreeGrafter"/>
</dbReference>
<evidence type="ECO:0000259" key="7">
    <source>
        <dbReference type="PROSITE" id="PS50059"/>
    </source>
</evidence>
<dbReference type="GO" id="GO:0012505">
    <property type="term" value="C:endomembrane system"/>
    <property type="evidence" value="ECO:0007669"/>
    <property type="project" value="TreeGrafter"/>
</dbReference>
<dbReference type="Pfam" id="PF00254">
    <property type="entry name" value="FKBP_C"/>
    <property type="match status" value="1"/>
</dbReference>
<dbReference type="GO" id="GO:0043066">
    <property type="term" value="P:negative regulation of apoptotic process"/>
    <property type="evidence" value="ECO:0007669"/>
    <property type="project" value="TreeGrafter"/>
</dbReference>
<dbReference type="STRING" id="318479.A0A0N4UQ99"/>
<keyword evidence="3" id="KW-0697">Rotamase</keyword>
<keyword evidence="6" id="KW-1133">Transmembrane helix</keyword>
<evidence type="ECO:0000313" key="9">
    <source>
        <dbReference type="Proteomes" id="UP000038040"/>
    </source>
</evidence>
<keyword evidence="1" id="KW-0677">Repeat</keyword>
<dbReference type="SUPFAM" id="SSF48452">
    <property type="entry name" value="TPR-like"/>
    <property type="match status" value="1"/>
</dbReference>